<evidence type="ECO:0000259" key="3">
    <source>
        <dbReference type="PROSITE" id="PS50892"/>
    </source>
</evidence>
<dbReference type="Gene3D" id="3.30.450.50">
    <property type="entry name" value="Longin domain"/>
    <property type="match status" value="1"/>
</dbReference>
<dbReference type="Pfam" id="PF00957">
    <property type="entry name" value="Synaptobrevin"/>
    <property type="match status" value="1"/>
</dbReference>
<keyword evidence="1" id="KW-0175">Coiled coil</keyword>
<evidence type="ECO:0000256" key="2">
    <source>
        <dbReference type="SAM" id="Phobius"/>
    </source>
</evidence>
<protein>
    <submittedName>
        <fullName evidence="5">Uncharacterized protein LOC34619464</fullName>
    </submittedName>
</protein>
<dbReference type="Gene3D" id="1.20.5.110">
    <property type="match status" value="1"/>
</dbReference>
<evidence type="ECO:0000313" key="4">
    <source>
        <dbReference type="Proteomes" id="UP000515125"/>
    </source>
</evidence>
<dbReference type="Proteomes" id="UP000515125">
    <property type="component" value="Unplaced"/>
</dbReference>
<dbReference type="OrthoDB" id="329951at2759"/>
<dbReference type="SUPFAM" id="SSF64356">
    <property type="entry name" value="SNARE-like"/>
    <property type="match status" value="1"/>
</dbReference>
<dbReference type="SUPFAM" id="SSF58038">
    <property type="entry name" value="SNARE fusion complex"/>
    <property type="match status" value="1"/>
</dbReference>
<dbReference type="GeneID" id="34619464"/>
<reference evidence="5" key="1">
    <citation type="submission" date="2025-08" db="UniProtKB">
        <authorList>
            <consortium name="RefSeq"/>
        </authorList>
    </citation>
    <scope>IDENTIFICATION</scope>
</reference>
<dbReference type="InterPro" id="IPR051097">
    <property type="entry name" value="Synaptobrevin-like_transport"/>
</dbReference>
<dbReference type="PROSITE" id="PS50892">
    <property type="entry name" value="V_SNARE"/>
    <property type="match status" value="1"/>
</dbReference>
<dbReference type="PANTHER" id="PTHR21136">
    <property type="entry name" value="SNARE PROTEINS"/>
    <property type="match status" value="1"/>
</dbReference>
<organism evidence="4 5">
    <name type="scientific">Cyclospora cayetanensis</name>
    <dbReference type="NCBI Taxonomy" id="88456"/>
    <lineage>
        <taxon>Eukaryota</taxon>
        <taxon>Sar</taxon>
        <taxon>Alveolata</taxon>
        <taxon>Apicomplexa</taxon>
        <taxon>Conoidasida</taxon>
        <taxon>Coccidia</taxon>
        <taxon>Eucoccidiorida</taxon>
        <taxon>Eimeriorina</taxon>
        <taxon>Eimeriidae</taxon>
        <taxon>Cyclospora</taxon>
    </lineage>
</organism>
<dbReference type="PROSITE" id="PS51257">
    <property type="entry name" value="PROKAR_LIPOPROTEIN"/>
    <property type="match status" value="1"/>
</dbReference>
<dbReference type="PANTHER" id="PTHR21136:SF168">
    <property type="entry name" value="VESICLE-ASSOCIATED MEMBRANE PROTEIN 9"/>
    <property type="match status" value="1"/>
</dbReference>
<gene>
    <name evidence="5" type="primary">LOC34619464</name>
</gene>
<accession>A0A6P5WCY8</accession>
<name>A0A6P5WCY8_9EIME</name>
<sequence>MEASIKSSSSSSSAGASCSSQCVVLLAIARIQDKAILGYFSARIPTKQQNTYASYFEKGIDRVKPVGSARSQLDFSDALLFLQVDGSAAVVFGAVVTDKTYSSRIAYQMLAEFQSSLLMVVSQEKIVSAAPKSLERLFKRQAREIISKYEDVASLDPTTQVIKKVESVKVVVDQSIKKVLQNQGNLEDLVSRTHNLASSAKQFNKDATAVKDATWRQKMGLTLVLGFLLAGILAYIIYALVDMMM</sequence>
<keyword evidence="2" id="KW-0812">Transmembrane</keyword>
<dbReference type="CDD" id="cd15843">
    <property type="entry name" value="R-SNARE"/>
    <property type="match status" value="1"/>
</dbReference>
<feature type="transmembrane region" description="Helical" evidence="2">
    <location>
        <begin position="221"/>
        <end position="241"/>
    </location>
</feature>
<dbReference type="InterPro" id="IPR042855">
    <property type="entry name" value="V_SNARE_CC"/>
</dbReference>
<evidence type="ECO:0000256" key="1">
    <source>
        <dbReference type="PROSITE-ProRule" id="PRU00290"/>
    </source>
</evidence>
<keyword evidence="4" id="KW-1185">Reference proteome</keyword>
<keyword evidence="2" id="KW-1133">Transmembrane helix</keyword>
<proteinExistence type="predicted"/>
<dbReference type="InterPro" id="IPR011012">
    <property type="entry name" value="Longin-like_dom_sf"/>
</dbReference>
<evidence type="ECO:0000313" key="5">
    <source>
        <dbReference type="RefSeq" id="XP_022586637.2"/>
    </source>
</evidence>
<feature type="domain" description="V-SNARE coiled-coil homology" evidence="3">
    <location>
        <begin position="157"/>
        <end position="217"/>
    </location>
</feature>
<dbReference type="RefSeq" id="XP_022586637.2">
    <property type="nucleotide sequence ID" value="XM_022732755.2"/>
</dbReference>
<dbReference type="AlphaFoldDB" id="A0A6P5WCY8"/>
<keyword evidence="2" id="KW-0472">Membrane</keyword>